<dbReference type="PANTHER" id="PTHR47584">
    <property type="match status" value="1"/>
</dbReference>
<dbReference type="PANTHER" id="PTHR47584:SF14">
    <property type="entry name" value="L10-INTERACTING MYB DOMAIN-CONTAINING PROTEIN-LIKE"/>
    <property type="match status" value="1"/>
</dbReference>
<feature type="domain" description="Myb/SANT-like" evidence="1">
    <location>
        <begin position="14"/>
        <end position="107"/>
    </location>
</feature>
<reference evidence="2 3" key="1">
    <citation type="journal article" date="2018" name="PLoS Genet.">
        <title>Population sequencing reveals clonal diversity and ancestral inbreeding in the grapevine cultivar Chardonnay.</title>
        <authorList>
            <person name="Roach M.J."/>
            <person name="Johnson D.L."/>
            <person name="Bohlmann J."/>
            <person name="van Vuuren H.J."/>
            <person name="Jones S.J."/>
            <person name="Pretorius I.S."/>
            <person name="Schmidt S.A."/>
            <person name="Borneman A.R."/>
        </authorList>
    </citation>
    <scope>NUCLEOTIDE SEQUENCE [LARGE SCALE GENOMIC DNA]</scope>
    <source>
        <strain evidence="3">cv. Chardonnay</strain>
        <tissue evidence="2">Leaf</tissue>
    </source>
</reference>
<protein>
    <recommendedName>
        <fullName evidence="1">Myb/SANT-like domain-containing protein</fullName>
    </recommendedName>
</protein>
<organism evidence="2 3">
    <name type="scientific">Vitis vinifera</name>
    <name type="common">Grape</name>
    <dbReference type="NCBI Taxonomy" id="29760"/>
    <lineage>
        <taxon>Eukaryota</taxon>
        <taxon>Viridiplantae</taxon>
        <taxon>Streptophyta</taxon>
        <taxon>Embryophyta</taxon>
        <taxon>Tracheophyta</taxon>
        <taxon>Spermatophyta</taxon>
        <taxon>Magnoliopsida</taxon>
        <taxon>eudicotyledons</taxon>
        <taxon>Gunneridae</taxon>
        <taxon>Pentapetalae</taxon>
        <taxon>rosids</taxon>
        <taxon>Vitales</taxon>
        <taxon>Vitaceae</taxon>
        <taxon>Viteae</taxon>
        <taxon>Vitis</taxon>
    </lineage>
</organism>
<evidence type="ECO:0000259" key="1">
    <source>
        <dbReference type="Pfam" id="PF12776"/>
    </source>
</evidence>
<sequence length="205" mass="23411">MTIEITDVEDAGTWRGNIEKIFIDIIVNEVNKGNMDSGTFSTNTWIRILLEVNSQGKRNFNLKQLKQKFNRLRAMHREFSDLLKHTGFGWDAKTNTVHTLEETWQNYIRQPGALHYFSTQDPPNTDDEDEMDDNLEHGGVHVDVDTEIPDDPPQLEMAGEVTIHSGKRVTDSLLERRGKKESRLSQMGNALKAWVEASKARTVTS</sequence>
<comment type="caution">
    <text evidence="2">The sequence shown here is derived from an EMBL/GenBank/DDBJ whole genome shotgun (WGS) entry which is preliminary data.</text>
</comment>
<dbReference type="AlphaFoldDB" id="A0A438IM13"/>
<proteinExistence type="predicted"/>
<accession>A0A438IM13</accession>
<evidence type="ECO:0000313" key="2">
    <source>
        <dbReference type="EMBL" id="RVW97752.1"/>
    </source>
</evidence>
<evidence type="ECO:0000313" key="3">
    <source>
        <dbReference type="Proteomes" id="UP000288805"/>
    </source>
</evidence>
<dbReference type="EMBL" id="QGNW01000098">
    <property type="protein sequence ID" value="RVW97752.1"/>
    <property type="molecule type" value="Genomic_DNA"/>
</dbReference>
<gene>
    <name evidence="2" type="ORF">CK203_028008</name>
</gene>
<dbReference type="Proteomes" id="UP000288805">
    <property type="component" value="Unassembled WGS sequence"/>
</dbReference>
<dbReference type="InterPro" id="IPR024752">
    <property type="entry name" value="Myb/SANT-like_dom"/>
</dbReference>
<dbReference type="Pfam" id="PF12776">
    <property type="entry name" value="Myb_DNA-bind_3"/>
    <property type="match status" value="1"/>
</dbReference>
<name>A0A438IM13_VITVI</name>
<dbReference type="InterPro" id="IPR045026">
    <property type="entry name" value="LIMYB"/>
</dbReference>